<evidence type="ECO:0000259" key="3">
    <source>
        <dbReference type="Pfam" id="PF00291"/>
    </source>
</evidence>
<dbReference type="GO" id="GO:1901605">
    <property type="term" value="P:alpha-amino acid metabolic process"/>
    <property type="evidence" value="ECO:0007669"/>
    <property type="project" value="UniProtKB-ARBA"/>
</dbReference>
<keyword evidence="2" id="KW-0663">Pyridoxal phosphate</keyword>
<dbReference type="AlphaFoldDB" id="A0A316FH01"/>
<evidence type="ECO:0000313" key="5">
    <source>
        <dbReference type="Proteomes" id="UP000245697"/>
    </source>
</evidence>
<dbReference type="SUPFAM" id="SSF53686">
    <property type="entry name" value="Tryptophan synthase beta subunit-like PLP-dependent enzymes"/>
    <property type="match status" value="1"/>
</dbReference>
<gene>
    <name evidence="4" type="ORF">BC793_107133</name>
</gene>
<comment type="caution">
    <text evidence="4">The sequence shown here is derived from an EMBL/GenBank/DDBJ whole genome shotgun (WGS) entry which is preliminary data.</text>
</comment>
<accession>A0A316FH01</accession>
<dbReference type="InterPro" id="IPR001926">
    <property type="entry name" value="TrpB-like_PALP"/>
</dbReference>
<dbReference type="InterPro" id="IPR050214">
    <property type="entry name" value="Cys_Synth/Cystath_Beta-Synth"/>
</dbReference>
<evidence type="ECO:0000313" key="4">
    <source>
        <dbReference type="EMBL" id="PWK47523.1"/>
    </source>
</evidence>
<name>A0A316FH01_9ACTN</name>
<sequence length="321" mass="33777">MIRDSVVDCVGATPLVRLARLFPGPGVEVIAKLEALNPSGNGTDRAARHIIEQGLRDGVFTADTHLVESVCGDTGAGLAMVARICGLPLTAVVDTTVPAADVAIMRLLGATVDTVAAGDDPAVTARRRVERVQEILRADPRSRWINQTANALNADAHFRTTAREIADAVGGRLDVLVAAVRTGGTLIGAARRLRAEFPSLAVVAVDMVGSTLFGGPPGVNRWRTAGCGPRPELLEPAEIDRVVHVTEAQTIAGCRRLLQTEAILAGPASGAVVAALDRILPLLPRPVRVAAVLPDRGDRHLHDIFAPAGPETRRPEGRARD</sequence>
<evidence type="ECO:0000256" key="1">
    <source>
        <dbReference type="ARBA" id="ARBA00001933"/>
    </source>
</evidence>
<protein>
    <submittedName>
        <fullName evidence="4">Cysteine synthase A</fullName>
    </submittedName>
</protein>
<feature type="domain" description="Tryptophan synthase beta chain-like PALP" evidence="3">
    <location>
        <begin position="9"/>
        <end position="295"/>
    </location>
</feature>
<dbReference type="InterPro" id="IPR036052">
    <property type="entry name" value="TrpB-like_PALP_sf"/>
</dbReference>
<keyword evidence="5" id="KW-1185">Reference proteome</keyword>
<dbReference type="EMBL" id="QGGR01000007">
    <property type="protein sequence ID" value="PWK47523.1"/>
    <property type="molecule type" value="Genomic_DNA"/>
</dbReference>
<dbReference type="CDD" id="cd01561">
    <property type="entry name" value="CBS_like"/>
    <property type="match status" value="1"/>
</dbReference>
<dbReference type="PANTHER" id="PTHR10314">
    <property type="entry name" value="CYSTATHIONINE BETA-SYNTHASE"/>
    <property type="match status" value="1"/>
</dbReference>
<dbReference type="Pfam" id="PF00291">
    <property type="entry name" value="PALP"/>
    <property type="match status" value="1"/>
</dbReference>
<dbReference type="RefSeq" id="WP_109593633.1">
    <property type="nucleotide sequence ID" value="NZ_BONA01000045.1"/>
</dbReference>
<organism evidence="4 5">
    <name type="scientific">Actinoplanes xinjiangensis</name>
    <dbReference type="NCBI Taxonomy" id="512350"/>
    <lineage>
        <taxon>Bacteria</taxon>
        <taxon>Bacillati</taxon>
        <taxon>Actinomycetota</taxon>
        <taxon>Actinomycetes</taxon>
        <taxon>Micromonosporales</taxon>
        <taxon>Micromonosporaceae</taxon>
        <taxon>Actinoplanes</taxon>
    </lineage>
</organism>
<dbReference type="Gene3D" id="3.40.50.1100">
    <property type="match status" value="2"/>
</dbReference>
<reference evidence="4 5" key="1">
    <citation type="submission" date="2018-05" db="EMBL/GenBank/DDBJ databases">
        <title>Genomic Encyclopedia of Archaeal and Bacterial Type Strains, Phase II (KMG-II): from individual species to whole genera.</title>
        <authorList>
            <person name="Goeker M."/>
        </authorList>
    </citation>
    <scope>NUCLEOTIDE SEQUENCE [LARGE SCALE GENOMIC DNA]</scope>
    <source>
        <strain evidence="4 5">DSM 45184</strain>
    </source>
</reference>
<dbReference type="Proteomes" id="UP000245697">
    <property type="component" value="Unassembled WGS sequence"/>
</dbReference>
<comment type="cofactor">
    <cofactor evidence="1">
        <name>pyridoxal 5'-phosphate</name>
        <dbReference type="ChEBI" id="CHEBI:597326"/>
    </cofactor>
</comment>
<proteinExistence type="predicted"/>
<evidence type="ECO:0000256" key="2">
    <source>
        <dbReference type="ARBA" id="ARBA00022898"/>
    </source>
</evidence>
<dbReference type="OrthoDB" id="5176350at2"/>